<comment type="similarity">
    <text evidence="1">Belongs to the helicase family. UvrD subfamily.</text>
</comment>
<name>A0A1M5B723_9BACT</name>
<evidence type="ECO:0000256" key="3">
    <source>
        <dbReference type="ARBA" id="ARBA00022801"/>
    </source>
</evidence>
<dbReference type="Gene3D" id="3.20.20.140">
    <property type="entry name" value="Metal-dependent hydrolases"/>
    <property type="match status" value="1"/>
</dbReference>
<dbReference type="Gene3D" id="3.40.50.300">
    <property type="entry name" value="P-loop containing nucleotide triphosphate hydrolases"/>
    <property type="match status" value="3"/>
</dbReference>
<evidence type="ECO:0000259" key="12">
    <source>
        <dbReference type="PROSITE" id="PS51198"/>
    </source>
</evidence>
<dbReference type="Pfam" id="PF00580">
    <property type="entry name" value="UvrD-helicase"/>
    <property type="match status" value="1"/>
</dbReference>
<dbReference type="Gene3D" id="1.10.10.160">
    <property type="match status" value="1"/>
</dbReference>
<dbReference type="RefSeq" id="WP_073001751.1">
    <property type="nucleotide sequence ID" value="NZ_FQUM01000005.1"/>
</dbReference>
<dbReference type="GO" id="GO:0005524">
    <property type="term" value="F:ATP binding"/>
    <property type="evidence" value="ECO:0007669"/>
    <property type="project" value="UniProtKB-UniRule"/>
</dbReference>
<dbReference type="GO" id="GO:0005829">
    <property type="term" value="C:cytosol"/>
    <property type="evidence" value="ECO:0007669"/>
    <property type="project" value="TreeGrafter"/>
</dbReference>
<dbReference type="CDD" id="cd17932">
    <property type="entry name" value="DEXQc_UvrD"/>
    <property type="match status" value="1"/>
</dbReference>
<dbReference type="InterPro" id="IPR000212">
    <property type="entry name" value="DNA_helicase_UvrD/REP"/>
</dbReference>
<dbReference type="GO" id="GO:0043138">
    <property type="term" value="F:3'-5' DNA helicase activity"/>
    <property type="evidence" value="ECO:0007669"/>
    <property type="project" value="UniProtKB-EC"/>
</dbReference>
<dbReference type="EMBL" id="FQUM01000005">
    <property type="protein sequence ID" value="SHF38255.1"/>
    <property type="molecule type" value="Genomic_DNA"/>
</dbReference>
<dbReference type="OrthoDB" id="9810135at2"/>
<dbReference type="PANTHER" id="PTHR11070">
    <property type="entry name" value="UVRD / RECB / PCRA DNA HELICASE FAMILY MEMBER"/>
    <property type="match status" value="1"/>
</dbReference>
<comment type="catalytic activity">
    <reaction evidence="7">
        <text>Couples ATP hydrolysis with the unwinding of duplex DNA by translocating in the 3'-5' direction.</text>
        <dbReference type="EC" id="5.6.2.4"/>
    </reaction>
</comment>
<dbReference type="InterPro" id="IPR016195">
    <property type="entry name" value="Pol/histidinol_Pase-like"/>
</dbReference>
<dbReference type="CDD" id="cd19067">
    <property type="entry name" value="PfuEndoQ-like"/>
    <property type="match status" value="1"/>
</dbReference>
<evidence type="ECO:0000256" key="2">
    <source>
        <dbReference type="ARBA" id="ARBA00022741"/>
    </source>
</evidence>
<dbReference type="PROSITE" id="PS51198">
    <property type="entry name" value="UVRD_HELICASE_ATP_BIND"/>
    <property type="match status" value="1"/>
</dbReference>
<evidence type="ECO:0000256" key="8">
    <source>
        <dbReference type="ARBA" id="ARBA00034808"/>
    </source>
</evidence>
<keyword evidence="3 10" id="KW-0378">Hydrolase</keyword>
<dbReference type="PROSITE" id="PS51217">
    <property type="entry name" value="UVRD_HELICASE_CTER"/>
    <property type="match status" value="1"/>
</dbReference>
<dbReference type="STRING" id="1484053.SAMN05444274_1055"/>
<feature type="domain" description="UvrD-like helicase C-terminal" evidence="13">
    <location>
        <begin position="733"/>
        <end position="1011"/>
    </location>
</feature>
<feature type="binding site" evidence="10">
    <location>
        <begin position="498"/>
        <end position="505"/>
    </location>
    <ligand>
        <name>ATP</name>
        <dbReference type="ChEBI" id="CHEBI:30616"/>
    </ligand>
</feature>
<keyword evidence="4 10" id="KW-0347">Helicase</keyword>
<evidence type="ECO:0000256" key="5">
    <source>
        <dbReference type="ARBA" id="ARBA00022840"/>
    </source>
</evidence>
<evidence type="ECO:0000259" key="13">
    <source>
        <dbReference type="PROSITE" id="PS51217"/>
    </source>
</evidence>
<feature type="coiled-coil region" evidence="11">
    <location>
        <begin position="529"/>
        <end position="556"/>
    </location>
</feature>
<evidence type="ECO:0000256" key="1">
    <source>
        <dbReference type="ARBA" id="ARBA00009922"/>
    </source>
</evidence>
<evidence type="ECO:0000256" key="11">
    <source>
        <dbReference type="SAM" id="Coils"/>
    </source>
</evidence>
<evidence type="ECO:0000313" key="14">
    <source>
        <dbReference type="EMBL" id="SHF38255.1"/>
    </source>
</evidence>
<protein>
    <recommendedName>
        <fullName evidence="8">DNA 3'-5' helicase</fullName>
        <ecNumber evidence="8">5.6.2.4</ecNumber>
    </recommendedName>
</protein>
<dbReference type="GO" id="GO:0033202">
    <property type="term" value="C:DNA helicase complex"/>
    <property type="evidence" value="ECO:0007669"/>
    <property type="project" value="TreeGrafter"/>
</dbReference>
<keyword evidence="15" id="KW-1185">Reference proteome</keyword>
<evidence type="ECO:0000256" key="4">
    <source>
        <dbReference type="ARBA" id="ARBA00022806"/>
    </source>
</evidence>
<evidence type="ECO:0000313" key="15">
    <source>
        <dbReference type="Proteomes" id="UP000184164"/>
    </source>
</evidence>
<dbReference type="Pfam" id="PF13361">
    <property type="entry name" value="UvrD_C"/>
    <property type="match status" value="2"/>
</dbReference>
<dbReference type="PANTHER" id="PTHR11070:SF59">
    <property type="entry name" value="DNA 3'-5' HELICASE"/>
    <property type="match status" value="1"/>
</dbReference>
<dbReference type="SUPFAM" id="SSF89550">
    <property type="entry name" value="PHP domain-like"/>
    <property type="match status" value="1"/>
</dbReference>
<evidence type="ECO:0000256" key="10">
    <source>
        <dbReference type="PROSITE-ProRule" id="PRU00560"/>
    </source>
</evidence>
<dbReference type="EC" id="5.6.2.4" evidence="8"/>
<dbReference type="InterPro" id="IPR013986">
    <property type="entry name" value="DExx_box_DNA_helicase_dom_sf"/>
</dbReference>
<keyword evidence="5 10" id="KW-0067">ATP-binding</keyword>
<organism evidence="14 15">
    <name type="scientific">Mariniphaga anaerophila</name>
    <dbReference type="NCBI Taxonomy" id="1484053"/>
    <lineage>
        <taxon>Bacteria</taxon>
        <taxon>Pseudomonadati</taxon>
        <taxon>Bacteroidota</taxon>
        <taxon>Bacteroidia</taxon>
        <taxon>Marinilabiliales</taxon>
        <taxon>Prolixibacteraceae</taxon>
        <taxon>Mariniphaga</taxon>
    </lineage>
</organism>
<proteinExistence type="inferred from homology"/>
<gene>
    <name evidence="14" type="ORF">SAMN05444274_1055</name>
</gene>
<dbReference type="Proteomes" id="UP000184164">
    <property type="component" value="Unassembled WGS sequence"/>
</dbReference>
<dbReference type="GO" id="GO:0003677">
    <property type="term" value="F:DNA binding"/>
    <property type="evidence" value="ECO:0007669"/>
    <property type="project" value="InterPro"/>
</dbReference>
<comment type="catalytic activity">
    <reaction evidence="9">
        <text>ATP + H2O = ADP + phosphate + H(+)</text>
        <dbReference type="Rhea" id="RHEA:13065"/>
        <dbReference type="ChEBI" id="CHEBI:15377"/>
        <dbReference type="ChEBI" id="CHEBI:15378"/>
        <dbReference type="ChEBI" id="CHEBI:30616"/>
        <dbReference type="ChEBI" id="CHEBI:43474"/>
        <dbReference type="ChEBI" id="CHEBI:456216"/>
        <dbReference type="EC" id="5.6.2.4"/>
    </reaction>
</comment>
<dbReference type="GO" id="GO:0000725">
    <property type="term" value="P:recombinational repair"/>
    <property type="evidence" value="ECO:0007669"/>
    <property type="project" value="TreeGrafter"/>
</dbReference>
<dbReference type="InterPro" id="IPR027417">
    <property type="entry name" value="P-loop_NTPase"/>
</dbReference>
<dbReference type="InterPro" id="IPR014017">
    <property type="entry name" value="DNA_helicase_UvrD-like_C"/>
</dbReference>
<accession>A0A1M5B723</accession>
<reference evidence="14 15" key="1">
    <citation type="submission" date="2016-11" db="EMBL/GenBank/DDBJ databases">
        <authorList>
            <person name="Jaros S."/>
            <person name="Januszkiewicz K."/>
            <person name="Wedrychowicz H."/>
        </authorList>
    </citation>
    <scope>NUCLEOTIDE SEQUENCE [LARGE SCALE GENOMIC DNA]</scope>
    <source>
        <strain evidence="14 15">DSM 26910</strain>
    </source>
</reference>
<keyword evidence="11" id="KW-0175">Coiled coil</keyword>
<evidence type="ECO:0000256" key="7">
    <source>
        <dbReference type="ARBA" id="ARBA00034617"/>
    </source>
</evidence>
<keyword evidence="6" id="KW-0413">Isomerase</keyword>
<dbReference type="GO" id="GO:0016887">
    <property type="term" value="F:ATP hydrolysis activity"/>
    <property type="evidence" value="ECO:0007669"/>
    <property type="project" value="RHEA"/>
</dbReference>
<evidence type="ECO:0000256" key="6">
    <source>
        <dbReference type="ARBA" id="ARBA00023235"/>
    </source>
</evidence>
<dbReference type="SUPFAM" id="SSF52540">
    <property type="entry name" value="P-loop containing nucleoside triphosphate hydrolases"/>
    <property type="match status" value="1"/>
</dbReference>
<evidence type="ECO:0000256" key="9">
    <source>
        <dbReference type="ARBA" id="ARBA00048988"/>
    </source>
</evidence>
<sequence length="1065" mass="119880">MKFVADIHIHSHYSRATSKMLTPEYLDYYAGLKGIKVVGTGDFTHPGWLNELKEKTEPDGNGLFKLKKEYRLDSPFGNNETRFLLTAEISNIYKRGEKVRKVHNVVLAPGFEDAEKINQRLINLGGNLTSDGRPILGLDSRDLLEIVLDCNENNYFIPAHIWTPWFSMLGSKSGFDSLEECFADLSPHINTIETGLSTDPPMNWLCSFLDKVTLVSNSDAHSPERLGRNANIFNTDVSYGAITDALRTGNPEQYQGTIDMFPQEGKYHYDGHRKCNICWDPVNTLRNNYVCPECGKPVTVGVMNRVIHLSDRVNVEERPNRLPFQSIIPLKEMLAEITGVGVNSKKVDGKYMQTIQKLGRELDILLEVPLEEIKSKSSPILAEAIRRMRNREVYIQEGFDGEYGVINVFKPGEAKSFEATNSLFQEEKPLPPSKRALIDFDLKGIRNLLHQKEQIQNQDAEKDEDKAISPSENSVFNDLNPEQLAAVQHTCGPSLIVAGPGTGKTKTLTSKIAWLVGNHIALPQEILAITFTNKAAAELRERLETLLKNRLKAAEIAVSTFHAFGLSILKSFYGELGRNENFLLVDEDLKLEIIKSIQKVNRNEARKISAEISEIKKGSHLATPLFSLYETQLQKLNAFDLDDLIEKPLQLLSQNDAAAGEYRQKFRYIFVDEYQDTNDTQYQLLRLLAPDSDSNLCVVGDANQSIYGFRGADAGYIKKFAEDYPDAGVFRLTRSYRCSQTILSASSNVLNQSSDFLEGLNEGVKISISEQPTGAAEAEFIARKIEELVGGVSFFSIDSSVSGGDKSETINSLSDFAVLCRTRSQFEAVVKALCDHHIPYQESGTDAFFQREPFSAFCDMLSAFAFDSYEQAAPVFQLRKQSISKMEFDLARNKMKDSRLLPFLNFVKETHFSAEAFNPEDWNRFLHLSEKMNSADELIQFLKLGAGSDTHDKNLEAVSVMTLHASKGLEFECVFIPGCEDGLLPYNLYKKEVDEEEEKRLLYVGMTRAKKLLFLTNARSRVLRGRKFVFAKSPFLGAIQEELVQQEKSGSCQKPEEKDNQLSLF</sequence>
<dbReference type="AlphaFoldDB" id="A0A1M5B723"/>
<dbReference type="InterPro" id="IPR014016">
    <property type="entry name" value="UvrD-like_ATP-bd"/>
</dbReference>
<keyword evidence="2 10" id="KW-0547">Nucleotide-binding</keyword>
<feature type="domain" description="UvrD-like helicase ATP-binding" evidence="12">
    <location>
        <begin position="477"/>
        <end position="739"/>
    </location>
</feature>